<reference evidence="2" key="1">
    <citation type="submission" date="2017-02" db="UniProtKB">
        <authorList>
            <consortium name="WormBaseParasite"/>
        </authorList>
    </citation>
    <scope>IDENTIFICATION</scope>
</reference>
<evidence type="ECO:0000313" key="2">
    <source>
        <dbReference type="WBParaSite" id="ASIM_0001698401-mRNA-1"/>
    </source>
</evidence>
<accession>A0A0M3K7P3</accession>
<name>A0A0M3K7P3_ANISI</name>
<organism evidence="2">
    <name type="scientific">Anisakis simplex</name>
    <name type="common">Herring worm</name>
    <dbReference type="NCBI Taxonomy" id="6269"/>
    <lineage>
        <taxon>Eukaryota</taxon>
        <taxon>Metazoa</taxon>
        <taxon>Ecdysozoa</taxon>
        <taxon>Nematoda</taxon>
        <taxon>Chromadorea</taxon>
        <taxon>Rhabditida</taxon>
        <taxon>Spirurina</taxon>
        <taxon>Ascaridomorpha</taxon>
        <taxon>Ascaridoidea</taxon>
        <taxon>Anisakidae</taxon>
        <taxon>Anisakis</taxon>
        <taxon>Anisakis simplex complex</taxon>
    </lineage>
</organism>
<evidence type="ECO:0000256" key="1">
    <source>
        <dbReference type="SAM" id="MobiDB-lite"/>
    </source>
</evidence>
<proteinExistence type="predicted"/>
<dbReference type="AlphaFoldDB" id="A0A0M3K7P3"/>
<protein>
    <submittedName>
        <fullName evidence="2">Calcium/calmodulin-dependent 3',5'-cyclic nucleotide phosphodiesterase 1C</fullName>
    </submittedName>
</protein>
<feature type="region of interest" description="Disordered" evidence="1">
    <location>
        <begin position="27"/>
        <end position="60"/>
    </location>
</feature>
<sequence length="60" mass="6940">LTCAMRENYQRRRASFWNAIKLEKTYTDSATGSNDEEPKNLKAAEAPENEEQKQCKKSDD</sequence>
<dbReference type="WBParaSite" id="ASIM_0001698401-mRNA-1">
    <property type="protein sequence ID" value="ASIM_0001698401-mRNA-1"/>
    <property type="gene ID" value="ASIM_0001698401"/>
</dbReference>
<feature type="compositionally biased region" description="Basic and acidic residues" evidence="1">
    <location>
        <begin position="50"/>
        <end position="60"/>
    </location>
</feature>